<organism evidence="1 2">
    <name type="scientific">Panagrellus redivivus</name>
    <name type="common">Microworm</name>
    <dbReference type="NCBI Taxonomy" id="6233"/>
    <lineage>
        <taxon>Eukaryota</taxon>
        <taxon>Metazoa</taxon>
        <taxon>Ecdysozoa</taxon>
        <taxon>Nematoda</taxon>
        <taxon>Chromadorea</taxon>
        <taxon>Rhabditida</taxon>
        <taxon>Tylenchina</taxon>
        <taxon>Panagrolaimomorpha</taxon>
        <taxon>Panagrolaimoidea</taxon>
        <taxon>Panagrolaimidae</taxon>
        <taxon>Panagrellus</taxon>
    </lineage>
</organism>
<dbReference type="AlphaFoldDB" id="A0A7E4W9N4"/>
<dbReference type="WBParaSite" id="Pan_g780.t1">
    <property type="protein sequence ID" value="Pan_g780.t1"/>
    <property type="gene ID" value="Pan_g780"/>
</dbReference>
<evidence type="ECO:0000313" key="2">
    <source>
        <dbReference type="WBParaSite" id="Pan_g780.t1"/>
    </source>
</evidence>
<reference evidence="2" key="2">
    <citation type="submission" date="2020-10" db="UniProtKB">
        <authorList>
            <consortium name="WormBaseParasite"/>
        </authorList>
    </citation>
    <scope>IDENTIFICATION</scope>
</reference>
<dbReference type="Proteomes" id="UP000492821">
    <property type="component" value="Unassembled WGS sequence"/>
</dbReference>
<name>A0A7E4W9N4_PANRE</name>
<accession>A0A7E4W9N4</accession>
<evidence type="ECO:0000313" key="1">
    <source>
        <dbReference type="Proteomes" id="UP000492821"/>
    </source>
</evidence>
<proteinExistence type="predicted"/>
<reference evidence="1" key="1">
    <citation type="journal article" date="2013" name="Genetics">
        <title>The draft genome and transcriptome of Panagrellus redivivus are shaped by the harsh demands of a free-living lifestyle.</title>
        <authorList>
            <person name="Srinivasan J."/>
            <person name="Dillman A.R."/>
            <person name="Macchietto M.G."/>
            <person name="Heikkinen L."/>
            <person name="Lakso M."/>
            <person name="Fracchia K.M."/>
            <person name="Antoshechkin I."/>
            <person name="Mortazavi A."/>
            <person name="Wong G."/>
            <person name="Sternberg P.W."/>
        </authorList>
    </citation>
    <scope>NUCLEOTIDE SEQUENCE [LARGE SCALE GENOMIC DNA]</scope>
    <source>
        <strain evidence="1">MT8872</strain>
    </source>
</reference>
<keyword evidence="1" id="KW-1185">Reference proteome</keyword>
<sequence>EDLFAFYGVCNLFVQMTHVKTSYIGRGAGPRGPPLPPTNSFLPLRQAFVVGNYIFTSSESGQFNSFQIFEASK</sequence>
<protein>
    <submittedName>
        <fullName evidence="2">Dirigent protein</fullName>
    </submittedName>
</protein>